<name>A0ABR3ZCR9_9PEZI</name>
<gene>
    <name evidence="1" type="ORF">Sste5346_003346</name>
</gene>
<dbReference type="EMBL" id="JAWCUI010000015">
    <property type="protein sequence ID" value="KAL1898443.1"/>
    <property type="molecule type" value="Genomic_DNA"/>
</dbReference>
<proteinExistence type="predicted"/>
<comment type="caution">
    <text evidence="1">The sequence shown here is derived from an EMBL/GenBank/DDBJ whole genome shotgun (WGS) entry which is preliminary data.</text>
</comment>
<dbReference type="Proteomes" id="UP001583186">
    <property type="component" value="Unassembled WGS sequence"/>
</dbReference>
<protein>
    <submittedName>
        <fullName evidence="1">Uncharacterized protein</fullName>
    </submittedName>
</protein>
<keyword evidence="2" id="KW-1185">Reference proteome</keyword>
<evidence type="ECO:0000313" key="2">
    <source>
        <dbReference type="Proteomes" id="UP001583186"/>
    </source>
</evidence>
<organism evidence="1 2">
    <name type="scientific">Sporothrix stenoceras</name>
    <dbReference type="NCBI Taxonomy" id="5173"/>
    <lineage>
        <taxon>Eukaryota</taxon>
        <taxon>Fungi</taxon>
        <taxon>Dikarya</taxon>
        <taxon>Ascomycota</taxon>
        <taxon>Pezizomycotina</taxon>
        <taxon>Sordariomycetes</taxon>
        <taxon>Sordariomycetidae</taxon>
        <taxon>Ophiostomatales</taxon>
        <taxon>Ophiostomataceae</taxon>
        <taxon>Sporothrix</taxon>
    </lineage>
</organism>
<sequence length="177" mass="19651">MATQEQHGVSAIADGDAALHAALRAIRYSATNSTPDPEAFTILDSEGLTTIYYNTSHHGVKWLVMVQKPVKSRELASSLPSPRTFPGKDNLRLGPYLFSSVCLDAVAYITHSYKTIILCTPDKNQICGFLFRYDDPKKPPQVLGEYRGDRMNDAVQVIGDEEEALYFLFLVRKPGPT</sequence>
<evidence type="ECO:0000313" key="1">
    <source>
        <dbReference type="EMBL" id="KAL1898443.1"/>
    </source>
</evidence>
<accession>A0ABR3ZCR9</accession>
<reference evidence="1 2" key="1">
    <citation type="journal article" date="2024" name="IMA Fungus">
        <title>IMA Genome - F19 : A genome assembly and annotation guide to empower mycologists, including annotated draft genome sequences of Ceratocystis pirilliformis, Diaporthe australafricana, Fusarium ophioides, Paecilomyces lecythidis, and Sporothrix stenoceras.</title>
        <authorList>
            <person name="Aylward J."/>
            <person name="Wilson A.M."/>
            <person name="Visagie C.M."/>
            <person name="Spraker J."/>
            <person name="Barnes I."/>
            <person name="Buitendag C."/>
            <person name="Ceriani C."/>
            <person name="Del Mar Angel L."/>
            <person name="du Plessis D."/>
            <person name="Fuchs T."/>
            <person name="Gasser K."/>
            <person name="Kramer D."/>
            <person name="Li W."/>
            <person name="Munsamy K."/>
            <person name="Piso A."/>
            <person name="Price J.L."/>
            <person name="Sonnekus B."/>
            <person name="Thomas C."/>
            <person name="van der Nest A."/>
            <person name="van Dijk A."/>
            <person name="van Heerden A."/>
            <person name="van Vuuren N."/>
            <person name="Yilmaz N."/>
            <person name="Duong T.A."/>
            <person name="van der Merwe N.A."/>
            <person name="Wingfield M.J."/>
            <person name="Wingfield B.D."/>
        </authorList>
    </citation>
    <scope>NUCLEOTIDE SEQUENCE [LARGE SCALE GENOMIC DNA]</scope>
    <source>
        <strain evidence="1 2">CMW 5346</strain>
    </source>
</reference>